<dbReference type="SMART" id="SM00226">
    <property type="entry name" value="LMWPc"/>
    <property type="match status" value="1"/>
</dbReference>
<comment type="caution">
    <text evidence="3">The sequence shown here is derived from an EMBL/GenBank/DDBJ whole genome shotgun (WGS) entry which is preliminary data.</text>
</comment>
<protein>
    <submittedName>
        <fullName evidence="3">Arsenate reductase</fullName>
    </submittedName>
</protein>
<dbReference type="PANTHER" id="PTHR43428">
    <property type="entry name" value="ARSENATE REDUCTASE"/>
    <property type="match status" value="1"/>
</dbReference>
<reference evidence="3" key="1">
    <citation type="submission" date="2013-08" db="EMBL/GenBank/DDBJ databases">
        <authorList>
            <person name="Mendez C."/>
            <person name="Richter M."/>
            <person name="Ferrer M."/>
            <person name="Sanchez J."/>
        </authorList>
    </citation>
    <scope>NUCLEOTIDE SEQUENCE</scope>
</reference>
<feature type="non-terminal residue" evidence="3">
    <location>
        <position position="1"/>
    </location>
</feature>
<dbReference type="InterPro" id="IPR023485">
    <property type="entry name" value="Ptyr_pPase"/>
</dbReference>
<dbReference type="PANTHER" id="PTHR43428:SF1">
    <property type="entry name" value="ARSENATE REDUCTASE"/>
    <property type="match status" value="1"/>
</dbReference>
<proteinExistence type="predicted"/>
<evidence type="ECO:0000256" key="1">
    <source>
        <dbReference type="ARBA" id="ARBA00022849"/>
    </source>
</evidence>
<dbReference type="AlphaFoldDB" id="T0Z7N1"/>
<evidence type="ECO:0000313" key="3">
    <source>
        <dbReference type="EMBL" id="EQD25790.1"/>
    </source>
</evidence>
<accession>T0Z7N1</accession>
<evidence type="ECO:0000259" key="2">
    <source>
        <dbReference type="SMART" id="SM00226"/>
    </source>
</evidence>
<organism evidence="3">
    <name type="scientific">mine drainage metagenome</name>
    <dbReference type="NCBI Taxonomy" id="410659"/>
    <lineage>
        <taxon>unclassified sequences</taxon>
        <taxon>metagenomes</taxon>
        <taxon>ecological metagenomes</taxon>
    </lineage>
</organism>
<dbReference type="InterPro" id="IPR036196">
    <property type="entry name" value="Ptyr_pPase_sf"/>
</dbReference>
<dbReference type="GO" id="GO:0046685">
    <property type="term" value="P:response to arsenic-containing substance"/>
    <property type="evidence" value="ECO:0007669"/>
    <property type="project" value="UniProtKB-KW"/>
</dbReference>
<dbReference type="Gene3D" id="3.40.50.2300">
    <property type="match status" value="1"/>
</dbReference>
<sequence>PIAAELARGLGYDAARLRSKSWDEFTAPDAPRMDFILTVCDSAAGESCPLWPGHPATAHWGVPDPAAVNGDEASRRVAYRDALLRLRRRIELLLALPDEKLRGLAARAELQAIAAATH</sequence>
<reference evidence="3" key="2">
    <citation type="journal article" date="2014" name="ISME J.">
        <title>Microbial stratification in low pH oxic and suboxic macroscopic growths along an acid mine drainage.</title>
        <authorList>
            <person name="Mendez-Garcia C."/>
            <person name="Mesa V."/>
            <person name="Sprenger R.R."/>
            <person name="Richter M."/>
            <person name="Diez M.S."/>
            <person name="Solano J."/>
            <person name="Bargiela R."/>
            <person name="Golyshina O.V."/>
            <person name="Manteca A."/>
            <person name="Ramos J.L."/>
            <person name="Gallego J.R."/>
            <person name="Llorente I."/>
            <person name="Martins Dos Santos V.A."/>
            <person name="Jensen O.N."/>
            <person name="Pelaez A.I."/>
            <person name="Sanchez J."/>
            <person name="Ferrer M."/>
        </authorList>
    </citation>
    <scope>NUCLEOTIDE SEQUENCE</scope>
</reference>
<name>T0Z7N1_9ZZZZ</name>
<dbReference type="EMBL" id="AUZZ01011594">
    <property type="protein sequence ID" value="EQD25790.1"/>
    <property type="molecule type" value="Genomic_DNA"/>
</dbReference>
<keyword evidence="1" id="KW-0059">Arsenical resistance</keyword>
<gene>
    <name evidence="3" type="ORF">B2A_15950</name>
</gene>
<feature type="domain" description="Phosphotyrosine protein phosphatase I" evidence="2">
    <location>
        <begin position="2"/>
        <end position="96"/>
    </location>
</feature>
<dbReference type="SUPFAM" id="SSF52788">
    <property type="entry name" value="Phosphotyrosine protein phosphatases I"/>
    <property type="match status" value="1"/>
</dbReference>